<keyword evidence="5 6" id="KW-0456">Lyase</keyword>
<dbReference type="OrthoDB" id="9790411at2"/>
<protein>
    <recommendedName>
        <fullName evidence="2 6">Imidazoleglycerol-phosphate dehydratase</fullName>
        <shortName evidence="6">IGPD</shortName>
        <ecNumber evidence="6 7">4.2.1.19</ecNumber>
    </recommendedName>
</protein>
<gene>
    <name evidence="6 8" type="primary">hisB</name>
    <name evidence="8" type="ORF">LS71_000375</name>
</gene>
<comment type="caution">
    <text evidence="8">The sequence shown here is derived from an EMBL/GenBank/DDBJ whole genome shotgun (WGS) entry which is preliminary data.</text>
</comment>
<dbReference type="PANTHER" id="PTHR23133:SF2">
    <property type="entry name" value="IMIDAZOLEGLYCEROL-PHOSPHATE DEHYDRATASE"/>
    <property type="match status" value="1"/>
</dbReference>
<dbReference type="CDD" id="cd07914">
    <property type="entry name" value="IGPD"/>
    <property type="match status" value="1"/>
</dbReference>
<evidence type="ECO:0000256" key="3">
    <source>
        <dbReference type="ARBA" id="ARBA00022605"/>
    </source>
</evidence>
<dbReference type="Proteomes" id="UP000029733">
    <property type="component" value="Unassembled WGS sequence"/>
</dbReference>
<evidence type="ECO:0000256" key="7">
    <source>
        <dbReference type="RuleBase" id="RU000599"/>
    </source>
</evidence>
<evidence type="ECO:0000313" key="9">
    <source>
        <dbReference type="Proteomes" id="UP000029733"/>
    </source>
</evidence>
<comment type="similarity">
    <text evidence="6 7">Belongs to the imidazoleglycerol-phosphate dehydratase family.</text>
</comment>
<dbReference type="PROSITE" id="PS00955">
    <property type="entry name" value="IGP_DEHYDRATASE_2"/>
    <property type="match status" value="1"/>
</dbReference>
<dbReference type="EC" id="4.2.1.19" evidence="6 7"/>
<evidence type="ECO:0000256" key="4">
    <source>
        <dbReference type="ARBA" id="ARBA00023102"/>
    </source>
</evidence>
<reference evidence="8 9" key="1">
    <citation type="journal article" date="2014" name="Genome Announc.">
        <title>Draft genome sequences of eight enterohepatic helicobacter species isolated from both laboratory and wild rodents.</title>
        <authorList>
            <person name="Sheh A."/>
            <person name="Shen Z."/>
            <person name="Fox J.G."/>
        </authorList>
    </citation>
    <scope>NUCLEOTIDE SEQUENCE [LARGE SCALE GENOMIC DNA]</scope>
    <source>
        <strain evidence="8 9">MIT 09-6949</strain>
    </source>
</reference>
<sequence>MHNADVIELTRKTKETDIALSLSIYGSGNAHIQSGVGFFNHMLEALTKHSLMDLNLQCKGDTHIDGHHSVEDCGILLGQALAQGIYPVQGIERFGNASVVMDEACAECDIDVSNRAFLVFDTHAYKLPFKGMVGELDVELVEEFFRALSFNAHLSVHIVLKRGKNLHHIIEAMFKAFGVSLRRALTLNPRILTPSTKGVL</sequence>
<dbReference type="InterPro" id="IPR000807">
    <property type="entry name" value="ImidazoleglycerolP_deHydtase"/>
</dbReference>
<keyword evidence="3 6" id="KW-0028">Amino-acid biosynthesis</keyword>
<evidence type="ECO:0000256" key="5">
    <source>
        <dbReference type="ARBA" id="ARBA00023239"/>
    </source>
</evidence>
<dbReference type="HAMAP" id="MF_00076">
    <property type="entry name" value="HisB"/>
    <property type="match status" value="1"/>
</dbReference>
<dbReference type="FunFam" id="3.30.230.40:FF:000001">
    <property type="entry name" value="Imidazoleglycerol-phosphate dehydratase HisB"/>
    <property type="match status" value="1"/>
</dbReference>
<evidence type="ECO:0000313" key="8">
    <source>
        <dbReference type="EMBL" id="TLD97254.1"/>
    </source>
</evidence>
<keyword evidence="4 6" id="KW-0368">Histidine biosynthesis</keyword>
<dbReference type="SUPFAM" id="SSF54211">
    <property type="entry name" value="Ribosomal protein S5 domain 2-like"/>
    <property type="match status" value="2"/>
</dbReference>
<comment type="catalytic activity">
    <reaction evidence="6 7">
        <text>D-erythro-1-(imidazol-4-yl)glycerol 3-phosphate = 3-(imidazol-4-yl)-2-oxopropyl phosphate + H2O</text>
        <dbReference type="Rhea" id="RHEA:11040"/>
        <dbReference type="ChEBI" id="CHEBI:15377"/>
        <dbReference type="ChEBI" id="CHEBI:57766"/>
        <dbReference type="ChEBI" id="CHEBI:58278"/>
        <dbReference type="EC" id="4.2.1.19"/>
    </reaction>
</comment>
<dbReference type="GO" id="GO:0005737">
    <property type="term" value="C:cytoplasm"/>
    <property type="evidence" value="ECO:0007669"/>
    <property type="project" value="UniProtKB-SubCell"/>
</dbReference>
<dbReference type="NCBIfam" id="NF002114">
    <property type="entry name" value="PRK00951.2-4"/>
    <property type="match status" value="1"/>
</dbReference>
<dbReference type="Gene3D" id="3.30.230.40">
    <property type="entry name" value="Imidazole glycerol phosphate dehydratase, domain 1"/>
    <property type="match status" value="2"/>
</dbReference>
<dbReference type="PROSITE" id="PS00954">
    <property type="entry name" value="IGP_DEHYDRATASE_1"/>
    <property type="match status" value="1"/>
</dbReference>
<dbReference type="STRING" id="1677920.LS71_01345"/>
<evidence type="ECO:0000256" key="6">
    <source>
        <dbReference type="HAMAP-Rule" id="MF_00076"/>
    </source>
</evidence>
<accession>A0A4U8TC59</accession>
<dbReference type="PANTHER" id="PTHR23133">
    <property type="entry name" value="IMIDAZOLEGLYCEROL-PHOSPHATE DEHYDRATASE HIS7"/>
    <property type="match status" value="1"/>
</dbReference>
<dbReference type="FunFam" id="3.30.230.40:FF:000003">
    <property type="entry name" value="Imidazoleglycerol-phosphate dehydratase HisB"/>
    <property type="match status" value="1"/>
</dbReference>
<dbReference type="UniPathway" id="UPA00031">
    <property type="reaction ID" value="UER00011"/>
</dbReference>
<dbReference type="NCBIfam" id="NF002111">
    <property type="entry name" value="PRK00951.2-1"/>
    <property type="match status" value="1"/>
</dbReference>
<dbReference type="InterPro" id="IPR020568">
    <property type="entry name" value="Ribosomal_Su5_D2-typ_SF"/>
</dbReference>
<keyword evidence="9" id="KW-1185">Reference proteome</keyword>
<keyword evidence="6" id="KW-0963">Cytoplasm</keyword>
<dbReference type="GO" id="GO:0000105">
    <property type="term" value="P:L-histidine biosynthetic process"/>
    <property type="evidence" value="ECO:0007669"/>
    <property type="project" value="UniProtKB-UniRule"/>
</dbReference>
<dbReference type="InterPro" id="IPR020565">
    <property type="entry name" value="ImidazoleglycerP_deHydtase_CS"/>
</dbReference>
<dbReference type="InterPro" id="IPR038494">
    <property type="entry name" value="IGPD_sf"/>
</dbReference>
<organism evidence="8 9">
    <name type="scientific">Helicobacter jaachi</name>
    <dbReference type="NCBI Taxonomy" id="1677920"/>
    <lineage>
        <taxon>Bacteria</taxon>
        <taxon>Pseudomonadati</taxon>
        <taxon>Campylobacterota</taxon>
        <taxon>Epsilonproteobacteria</taxon>
        <taxon>Campylobacterales</taxon>
        <taxon>Helicobacteraceae</taxon>
        <taxon>Helicobacter</taxon>
    </lineage>
</organism>
<dbReference type="EMBL" id="JRPR02000001">
    <property type="protein sequence ID" value="TLD97254.1"/>
    <property type="molecule type" value="Genomic_DNA"/>
</dbReference>
<dbReference type="Pfam" id="PF00475">
    <property type="entry name" value="IGPD"/>
    <property type="match status" value="1"/>
</dbReference>
<evidence type="ECO:0000256" key="2">
    <source>
        <dbReference type="ARBA" id="ARBA00016664"/>
    </source>
</evidence>
<dbReference type="AlphaFoldDB" id="A0A4U8TC59"/>
<dbReference type="GO" id="GO:0004424">
    <property type="term" value="F:imidazoleglycerol-phosphate dehydratase activity"/>
    <property type="evidence" value="ECO:0007669"/>
    <property type="project" value="UniProtKB-UniRule"/>
</dbReference>
<proteinExistence type="inferred from homology"/>
<name>A0A4U8TC59_9HELI</name>
<comment type="pathway">
    <text evidence="1 6 7">Amino-acid biosynthesis; L-histidine biosynthesis; L-histidine from 5-phospho-alpha-D-ribose 1-diphosphate: step 6/9.</text>
</comment>
<comment type="subcellular location">
    <subcellularLocation>
        <location evidence="6 7">Cytoplasm</location>
    </subcellularLocation>
</comment>
<evidence type="ECO:0000256" key="1">
    <source>
        <dbReference type="ARBA" id="ARBA00005047"/>
    </source>
</evidence>